<protein>
    <submittedName>
        <fullName evidence="1">Uncharacterized protein</fullName>
    </submittedName>
</protein>
<evidence type="ECO:0000313" key="2">
    <source>
        <dbReference type="Proteomes" id="UP001163603"/>
    </source>
</evidence>
<evidence type="ECO:0000313" key="1">
    <source>
        <dbReference type="EMBL" id="KAJ0010594.1"/>
    </source>
</evidence>
<name>A0ACC0X6J1_9ROSI</name>
<accession>A0ACC0X6J1</accession>
<proteinExistence type="predicted"/>
<organism evidence="1 2">
    <name type="scientific">Pistacia integerrima</name>
    <dbReference type="NCBI Taxonomy" id="434235"/>
    <lineage>
        <taxon>Eukaryota</taxon>
        <taxon>Viridiplantae</taxon>
        <taxon>Streptophyta</taxon>
        <taxon>Embryophyta</taxon>
        <taxon>Tracheophyta</taxon>
        <taxon>Spermatophyta</taxon>
        <taxon>Magnoliopsida</taxon>
        <taxon>eudicotyledons</taxon>
        <taxon>Gunneridae</taxon>
        <taxon>Pentapetalae</taxon>
        <taxon>rosids</taxon>
        <taxon>malvids</taxon>
        <taxon>Sapindales</taxon>
        <taxon>Anacardiaceae</taxon>
        <taxon>Pistacia</taxon>
    </lineage>
</organism>
<comment type="caution">
    <text evidence="1">The sequence shown here is derived from an EMBL/GenBank/DDBJ whole genome shotgun (WGS) entry which is preliminary data.</text>
</comment>
<dbReference type="EMBL" id="CM047749">
    <property type="protein sequence ID" value="KAJ0010594.1"/>
    <property type="molecule type" value="Genomic_DNA"/>
</dbReference>
<reference evidence="2" key="1">
    <citation type="journal article" date="2023" name="G3 (Bethesda)">
        <title>Genome assembly and association tests identify interacting loci associated with vigor, precocity, and sex in interspecific pistachio rootstocks.</title>
        <authorList>
            <person name="Palmer W."/>
            <person name="Jacygrad E."/>
            <person name="Sagayaradj S."/>
            <person name="Cavanaugh K."/>
            <person name="Han R."/>
            <person name="Bertier L."/>
            <person name="Beede B."/>
            <person name="Kafkas S."/>
            <person name="Golino D."/>
            <person name="Preece J."/>
            <person name="Michelmore R."/>
        </authorList>
    </citation>
    <scope>NUCLEOTIDE SEQUENCE [LARGE SCALE GENOMIC DNA]</scope>
</reference>
<keyword evidence="2" id="KW-1185">Reference proteome</keyword>
<dbReference type="Proteomes" id="UP001163603">
    <property type="component" value="Chromosome 14"/>
</dbReference>
<gene>
    <name evidence="1" type="ORF">Pint_32809</name>
</gene>
<sequence length="245" mass="26061">MYLFDLPITPKCSRDLIYDTTRRAPAATAFGSAFASSSAFATRLSEKKSLKFVGNLSVLVDQPLYTPSPSLRTSSTAKNENKGTERTHSTSESEEEEVVAVDSVEVISQHVQSSMSSNRGIGNLYFIVLLLMARLSMHILQVPSFLGVSNAGTAQGLMLSRISSFRTNSITCRLSSSCSAGLILYAAARLGSVEPEIRSIGCWMSLIGGNLSGNSFAVMSSNYCRSSPIRPGSGVGGTSSFATKA</sequence>